<dbReference type="EMBL" id="BARU01008727">
    <property type="protein sequence ID" value="GAH44540.1"/>
    <property type="molecule type" value="Genomic_DNA"/>
</dbReference>
<proteinExistence type="predicted"/>
<gene>
    <name evidence="2" type="ORF">S03H2_16985</name>
</gene>
<feature type="compositionally biased region" description="Basic residues" evidence="1">
    <location>
        <begin position="27"/>
        <end position="37"/>
    </location>
</feature>
<accession>X1GI98</accession>
<evidence type="ECO:0000256" key="1">
    <source>
        <dbReference type="SAM" id="MobiDB-lite"/>
    </source>
</evidence>
<name>X1GI98_9ZZZZ</name>
<sequence length="122" mass="12889">MKQAAASWKGGRKKSSTSRKTSSTSRSRTKGRVRKVGKNGFNTQKIMKYIRMASLATPIVAGVAQHGMTIEAAKAAMKGYTGVDLATGQFDLKALIAGWTPFVAATAVTYGVPKLAGIIRGL</sequence>
<reference evidence="2" key="1">
    <citation type="journal article" date="2014" name="Front. Microbiol.">
        <title>High frequency of phylogenetically diverse reductive dehalogenase-homologous genes in deep subseafloor sedimentary metagenomes.</title>
        <authorList>
            <person name="Kawai M."/>
            <person name="Futagami T."/>
            <person name="Toyoda A."/>
            <person name="Takaki Y."/>
            <person name="Nishi S."/>
            <person name="Hori S."/>
            <person name="Arai W."/>
            <person name="Tsubouchi T."/>
            <person name="Morono Y."/>
            <person name="Uchiyama I."/>
            <person name="Ito T."/>
            <person name="Fujiyama A."/>
            <person name="Inagaki F."/>
            <person name="Takami H."/>
        </authorList>
    </citation>
    <scope>NUCLEOTIDE SEQUENCE</scope>
    <source>
        <strain evidence="2">Expedition CK06-06</strain>
    </source>
</reference>
<organism evidence="2">
    <name type="scientific">marine sediment metagenome</name>
    <dbReference type="NCBI Taxonomy" id="412755"/>
    <lineage>
        <taxon>unclassified sequences</taxon>
        <taxon>metagenomes</taxon>
        <taxon>ecological metagenomes</taxon>
    </lineage>
</organism>
<evidence type="ECO:0000313" key="2">
    <source>
        <dbReference type="EMBL" id="GAH44540.1"/>
    </source>
</evidence>
<feature type="region of interest" description="Disordered" evidence="1">
    <location>
        <begin position="1"/>
        <end position="37"/>
    </location>
</feature>
<protein>
    <submittedName>
        <fullName evidence="2">Uncharacterized protein</fullName>
    </submittedName>
</protein>
<comment type="caution">
    <text evidence="2">The sequence shown here is derived from an EMBL/GenBank/DDBJ whole genome shotgun (WGS) entry which is preliminary data.</text>
</comment>
<dbReference type="AlphaFoldDB" id="X1GI98"/>